<dbReference type="InterPro" id="IPR027417">
    <property type="entry name" value="P-loop_NTPase"/>
</dbReference>
<keyword evidence="5" id="KW-0378">Hydrolase</keyword>
<evidence type="ECO:0000256" key="3">
    <source>
        <dbReference type="ARBA" id="ARBA00022723"/>
    </source>
</evidence>
<evidence type="ECO:0000256" key="7">
    <source>
        <dbReference type="ARBA" id="ARBA00023134"/>
    </source>
</evidence>
<sequence>MNKNKQQGVNMYEIFETKERLSADNTLEAQKVRNTLKEHRVYLINLMASPGAGKTTTLVRMIEELKKDYRVGVMEADVDSDVDAKTISKMGVKVIQLHTGGSCHMTADMTARGMERLNIEDLDVVILENIGNLVCPAEFDTGANLKLVILSIPEGDDKPLKYPLMFQVGDILLFNKIDTKAIFDFDEERCKEHVRKLNPNMEFYPISAKTGEGFDDMINAIRKRIEAWRNVE</sequence>
<comment type="caution">
    <text evidence="9">The sequence shown here is derived from an EMBL/GenBank/DDBJ whole genome shotgun (WGS) entry which is preliminary data.</text>
</comment>
<dbReference type="CDD" id="cd05390">
    <property type="entry name" value="HypB"/>
    <property type="match status" value="1"/>
</dbReference>
<reference evidence="9 10" key="1">
    <citation type="submission" date="2018-08" db="EMBL/GenBank/DDBJ databases">
        <title>A genome reference for cultivated species of the human gut microbiota.</title>
        <authorList>
            <person name="Zou Y."/>
            <person name="Xue W."/>
            <person name="Luo G."/>
        </authorList>
    </citation>
    <scope>NUCLEOTIDE SEQUENCE [LARGE SCALE GENOMIC DNA]</scope>
    <source>
        <strain evidence="9 10">AF18-46</strain>
    </source>
</reference>
<protein>
    <submittedName>
        <fullName evidence="9">Hydrogenase accessory protein HypB</fullName>
    </submittedName>
</protein>
<evidence type="ECO:0000313" key="10">
    <source>
        <dbReference type="Proteomes" id="UP000284731"/>
    </source>
</evidence>
<keyword evidence="2" id="KW-0533">Nickel</keyword>
<name>A0A412PI87_9FIRM</name>
<dbReference type="GO" id="GO:0016151">
    <property type="term" value="F:nickel cation binding"/>
    <property type="evidence" value="ECO:0007669"/>
    <property type="project" value="InterPro"/>
</dbReference>
<evidence type="ECO:0000256" key="2">
    <source>
        <dbReference type="ARBA" id="ARBA00022596"/>
    </source>
</evidence>
<dbReference type="Pfam" id="PF02492">
    <property type="entry name" value="cobW"/>
    <property type="match status" value="1"/>
</dbReference>
<gene>
    <name evidence="9" type="primary">hypB</name>
    <name evidence="9" type="ORF">DWX20_02170</name>
</gene>
<dbReference type="InterPro" id="IPR004392">
    <property type="entry name" value="Hyd_mat_HypB"/>
</dbReference>
<keyword evidence="7" id="KW-0342">GTP-binding</keyword>
<dbReference type="InterPro" id="IPR003495">
    <property type="entry name" value="CobW/HypB/UreG_nucleotide-bd"/>
</dbReference>
<proteinExistence type="inferred from homology"/>
<dbReference type="PANTHER" id="PTHR30134:SF2">
    <property type="entry name" value="HYDROGENASE MATURATION FACTOR HYPB"/>
    <property type="match status" value="1"/>
</dbReference>
<evidence type="ECO:0000256" key="4">
    <source>
        <dbReference type="ARBA" id="ARBA00022741"/>
    </source>
</evidence>
<dbReference type="SUPFAM" id="SSF52540">
    <property type="entry name" value="P-loop containing nucleoside triphosphate hydrolases"/>
    <property type="match status" value="1"/>
</dbReference>
<feature type="domain" description="CobW/HypB/UreG nucleotide-binding" evidence="8">
    <location>
        <begin position="45"/>
        <end position="204"/>
    </location>
</feature>
<dbReference type="AlphaFoldDB" id="A0A412PI87"/>
<organism evidence="9 10">
    <name type="scientific">Solobacterium moorei</name>
    <dbReference type="NCBI Taxonomy" id="102148"/>
    <lineage>
        <taxon>Bacteria</taxon>
        <taxon>Bacillati</taxon>
        <taxon>Bacillota</taxon>
        <taxon>Erysipelotrichia</taxon>
        <taxon>Erysipelotrichales</taxon>
        <taxon>Erysipelotrichaceae</taxon>
        <taxon>Solobacterium</taxon>
    </lineage>
</organism>
<keyword evidence="3" id="KW-0479">Metal-binding</keyword>
<evidence type="ECO:0000313" key="9">
    <source>
        <dbReference type="EMBL" id="RGT57879.1"/>
    </source>
</evidence>
<evidence type="ECO:0000256" key="6">
    <source>
        <dbReference type="ARBA" id="ARBA00022833"/>
    </source>
</evidence>
<keyword evidence="6" id="KW-0862">Zinc</keyword>
<comment type="similarity">
    <text evidence="1">Belongs to the SIMIBI class G3E GTPase family. HypB/HupM subfamily.</text>
</comment>
<dbReference type="PIRSF" id="PIRSF005624">
    <property type="entry name" value="Ni-bind_GTPase"/>
    <property type="match status" value="1"/>
</dbReference>
<dbReference type="PANTHER" id="PTHR30134">
    <property type="entry name" value="HYDROGENASE PROTEIN ASSEMBLY PROTEIN, NICKEL CHAPERONE"/>
    <property type="match status" value="1"/>
</dbReference>
<dbReference type="Gene3D" id="3.40.50.300">
    <property type="entry name" value="P-loop containing nucleotide triphosphate hydrolases"/>
    <property type="match status" value="1"/>
</dbReference>
<evidence type="ECO:0000256" key="5">
    <source>
        <dbReference type="ARBA" id="ARBA00022801"/>
    </source>
</evidence>
<accession>A0A412PI87</accession>
<evidence type="ECO:0000256" key="1">
    <source>
        <dbReference type="ARBA" id="ARBA00006211"/>
    </source>
</evidence>
<dbReference type="Proteomes" id="UP000284731">
    <property type="component" value="Unassembled WGS sequence"/>
</dbReference>
<evidence type="ECO:0000259" key="8">
    <source>
        <dbReference type="Pfam" id="PF02492"/>
    </source>
</evidence>
<dbReference type="EMBL" id="QRWX01000001">
    <property type="protein sequence ID" value="RGT57879.1"/>
    <property type="molecule type" value="Genomic_DNA"/>
</dbReference>
<dbReference type="GO" id="GO:0003924">
    <property type="term" value="F:GTPase activity"/>
    <property type="evidence" value="ECO:0007669"/>
    <property type="project" value="InterPro"/>
</dbReference>
<dbReference type="GO" id="GO:0008270">
    <property type="term" value="F:zinc ion binding"/>
    <property type="evidence" value="ECO:0007669"/>
    <property type="project" value="TreeGrafter"/>
</dbReference>
<dbReference type="GO" id="GO:0051604">
    <property type="term" value="P:protein maturation"/>
    <property type="evidence" value="ECO:0007669"/>
    <property type="project" value="InterPro"/>
</dbReference>
<dbReference type="GO" id="GO:0005525">
    <property type="term" value="F:GTP binding"/>
    <property type="evidence" value="ECO:0007669"/>
    <property type="project" value="UniProtKB-KW"/>
</dbReference>
<keyword evidence="4" id="KW-0547">Nucleotide-binding</keyword>
<dbReference type="NCBIfam" id="TIGR00073">
    <property type="entry name" value="hypB"/>
    <property type="match status" value="1"/>
</dbReference>